<dbReference type="EMBL" id="JBBNAG010000002">
    <property type="protein sequence ID" value="KAK9158878.1"/>
    <property type="molecule type" value="Genomic_DNA"/>
</dbReference>
<evidence type="ECO:0000256" key="1">
    <source>
        <dbReference type="SAM" id="MobiDB-lite"/>
    </source>
</evidence>
<sequence>MFFSHLRLSLSHTHTHPTLTRAERKKKKQRGGGGEGGAGKEIREGGKAGKEIPVLVGARRFWATLSDCPWSRTYYVHCTRDVRFTGTWVYRGFCTHHYTCAAHELWDSGWSTSMRLMLYKRRAQLRYLFEICRAQLHIVVENVW</sequence>
<evidence type="ECO:0000313" key="2">
    <source>
        <dbReference type="EMBL" id="KAK9158878.1"/>
    </source>
</evidence>
<feature type="region of interest" description="Disordered" evidence="1">
    <location>
        <begin position="14"/>
        <end position="45"/>
    </location>
</feature>
<dbReference type="AlphaFoldDB" id="A0AAP0KUB5"/>
<gene>
    <name evidence="2" type="ORF">Scep_005452</name>
</gene>
<proteinExistence type="predicted"/>
<evidence type="ECO:0000313" key="3">
    <source>
        <dbReference type="Proteomes" id="UP001419268"/>
    </source>
</evidence>
<keyword evidence="3" id="KW-1185">Reference proteome</keyword>
<dbReference type="Proteomes" id="UP001419268">
    <property type="component" value="Unassembled WGS sequence"/>
</dbReference>
<organism evidence="2 3">
    <name type="scientific">Stephania cephalantha</name>
    <dbReference type="NCBI Taxonomy" id="152367"/>
    <lineage>
        <taxon>Eukaryota</taxon>
        <taxon>Viridiplantae</taxon>
        <taxon>Streptophyta</taxon>
        <taxon>Embryophyta</taxon>
        <taxon>Tracheophyta</taxon>
        <taxon>Spermatophyta</taxon>
        <taxon>Magnoliopsida</taxon>
        <taxon>Ranunculales</taxon>
        <taxon>Menispermaceae</taxon>
        <taxon>Menispermoideae</taxon>
        <taxon>Cissampelideae</taxon>
        <taxon>Stephania</taxon>
    </lineage>
</organism>
<accession>A0AAP0KUB5</accession>
<protein>
    <submittedName>
        <fullName evidence="2">Uncharacterized protein</fullName>
    </submittedName>
</protein>
<comment type="caution">
    <text evidence="2">The sequence shown here is derived from an EMBL/GenBank/DDBJ whole genome shotgun (WGS) entry which is preliminary data.</text>
</comment>
<reference evidence="2 3" key="1">
    <citation type="submission" date="2024-01" db="EMBL/GenBank/DDBJ databases">
        <title>Genome assemblies of Stephania.</title>
        <authorList>
            <person name="Yang L."/>
        </authorList>
    </citation>
    <scope>NUCLEOTIDE SEQUENCE [LARGE SCALE GENOMIC DNA]</scope>
    <source>
        <strain evidence="2">JXDWG</strain>
        <tissue evidence="2">Leaf</tissue>
    </source>
</reference>
<name>A0AAP0KUB5_9MAGN</name>